<dbReference type="PANTHER" id="PTHR33254:SF4">
    <property type="entry name" value="4-HYDROXY-4-METHYL-2-OXOGLUTARATE ALDOLASE 3-RELATED"/>
    <property type="match status" value="1"/>
</dbReference>
<dbReference type="InterPro" id="IPR036704">
    <property type="entry name" value="RraA/RraA-like_sf"/>
</dbReference>
<organism evidence="1 2">
    <name type="scientific">Halorarum salinum</name>
    <dbReference type="NCBI Taxonomy" id="2743089"/>
    <lineage>
        <taxon>Archaea</taxon>
        <taxon>Methanobacteriati</taxon>
        <taxon>Methanobacteriota</taxon>
        <taxon>Stenosarchaea group</taxon>
        <taxon>Halobacteria</taxon>
        <taxon>Halobacteriales</taxon>
        <taxon>Haloferacaceae</taxon>
        <taxon>Halorarum</taxon>
    </lineage>
</organism>
<dbReference type="NCBIfam" id="NF004850">
    <property type="entry name" value="PRK06201.1"/>
    <property type="match status" value="1"/>
</dbReference>
<dbReference type="PANTHER" id="PTHR33254">
    <property type="entry name" value="4-HYDROXY-4-METHYL-2-OXOGLUTARATE ALDOLASE 3-RELATED"/>
    <property type="match status" value="1"/>
</dbReference>
<dbReference type="SUPFAM" id="SSF89562">
    <property type="entry name" value="RraA-like"/>
    <property type="match status" value="1"/>
</dbReference>
<dbReference type="EMBL" id="CP058579">
    <property type="protein sequence ID" value="QLG61059.1"/>
    <property type="molecule type" value="Genomic_DNA"/>
</dbReference>
<dbReference type="Gene3D" id="3.50.30.40">
    <property type="entry name" value="Ribonuclease E inhibitor RraA/RraA-like"/>
    <property type="match status" value="1"/>
</dbReference>
<dbReference type="CDD" id="cd16841">
    <property type="entry name" value="RraA_family"/>
    <property type="match status" value="1"/>
</dbReference>
<dbReference type="KEGG" id="halu:HUG12_04615"/>
<dbReference type="GeneID" id="56036716"/>
<dbReference type="RefSeq" id="WP_179267643.1">
    <property type="nucleotide sequence ID" value="NZ_CP058579.1"/>
</dbReference>
<dbReference type="NCBIfam" id="NF006731">
    <property type="entry name" value="PRK09262.1"/>
    <property type="match status" value="1"/>
</dbReference>
<evidence type="ECO:0000313" key="1">
    <source>
        <dbReference type="EMBL" id="QLG61059.1"/>
    </source>
</evidence>
<dbReference type="AlphaFoldDB" id="A0A7D5QA08"/>
<accession>A0A7D5QA08</accession>
<dbReference type="Proteomes" id="UP000509626">
    <property type="component" value="Chromosome"/>
</dbReference>
<dbReference type="OrthoDB" id="15246at2157"/>
<protein>
    <submittedName>
        <fullName evidence="1">4-carboxy-4-hydroxy-2-oxoadipate aldolase/oxaloacetate decarboxylase</fullName>
    </submittedName>
</protein>
<sequence length="224" mass="24226">MHRVISEIDRPPADLVAAFDGIPTPILSDVTSKYENTMASEIKPVYDEASMAGTAFTVKTYPGDNLMVHKALTLAEPGDVLVVDANAYEEAGLVGELLSTSCQVHGLHGTVIDGAVRDVKEIEELDYPVYARAVSPKGSYKAHPGSINVPVSCGELVVEPGDIVVGDEHGVAIVKPDHAESVLEDARDKLDSEDATLERIQDGEYIYDIANFDEQYDDLVIQEQ</sequence>
<dbReference type="InterPro" id="IPR005493">
    <property type="entry name" value="RraA/RraA-like"/>
</dbReference>
<dbReference type="Pfam" id="PF03737">
    <property type="entry name" value="RraA-like"/>
    <property type="match status" value="1"/>
</dbReference>
<gene>
    <name evidence="1" type="ORF">HUG12_04615</name>
</gene>
<name>A0A7D5QA08_9EURY</name>
<proteinExistence type="predicted"/>
<keyword evidence="2" id="KW-1185">Reference proteome</keyword>
<evidence type="ECO:0000313" key="2">
    <source>
        <dbReference type="Proteomes" id="UP000509626"/>
    </source>
</evidence>
<reference evidence="1 2" key="1">
    <citation type="submission" date="2020-06" db="EMBL/GenBank/DDBJ databases">
        <title>NJ-3-1, isolated from saline soil.</title>
        <authorList>
            <person name="Cui H.L."/>
            <person name="Shi X."/>
        </authorList>
    </citation>
    <scope>NUCLEOTIDE SEQUENCE [LARGE SCALE GENOMIC DNA]</scope>
    <source>
        <strain evidence="1 2">NJ-3-1</strain>
    </source>
</reference>